<organism evidence="1 2">
    <name type="scientific">Eubacterium multiforme</name>
    <dbReference type="NCBI Taxonomy" id="83339"/>
    <lineage>
        <taxon>Bacteria</taxon>
        <taxon>Bacillati</taxon>
        <taxon>Bacillota</taxon>
        <taxon>Clostridia</taxon>
        <taxon>Eubacteriales</taxon>
        <taxon>Eubacteriaceae</taxon>
        <taxon>Eubacterium</taxon>
    </lineage>
</organism>
<name>A0ABT9UY90_9FIRM</name>
<evidence type="ECO:0000313" key="1">
    <source>
        <dbReference type="EMBL" id="MDQ0151281.1"/>
    </source>
</evidence>
<comment type="caution">
    <text evidence="1">The sequence shown here is derived from an EMBL/GenBank/DDBJ whole genome shotgun (WGS) entry which is preliminary data.</text>
</comment>
<evidence type="ECO:0000313" key="2">
    <source>
        <dbReference type="Proteomes" id="UP001228504"/>
    </source>
</evidence>
<protein>
    <submittedName>
        <fullName evidence="1">Uncharacterized protein</fullName>
    </submittedName>
</protein>
<proteinExistence type="predicted"/>
<dbReference type="InterPro" id="IPR016181">
    <property type="entry name" value="Acyl_CoA_acyltransferase"/>
</dbReference>
<dbReference type="RefSeq" id="WP_307488362.1">
    <property type="nucleotide sequence ID" value="NZ_JAUSUF010000023.1"/>
</dbReference>
<sequence length="97" mass="11506">MKIQIIKENKKDFLDLLLLADERKNMIGKYLERGIIYVGTGDGPTYIIPFYEKCGFIKSHRINKFFIDNYDNPIYECGRQLINMVFLKKRNIRLANI</sequence>
<dbReference type="Proteomes" id="UP001228504">
    <property type="component" value="Unassembled WGS sequence"/>
</dbReference>
<keyword evidence="2" id="KW-1185">Reference proteome</keyword>
<accession>A0ABT9UY90</accession>
<reference evidence="1 2" key="1">
    <citation type="submission" date="2023-07" db="EMBL/GenBank/DDBJ databases">
        <title>Genomic Encyclopedia of Type Strains, Phase IV (KMG-IV): sequencing the most valuable type-strain genomes for metagenomic binning, comparative biology and taxonomic classification.</title>
        <authorList>
            <person name="Goeker M."/>
        </authorList>
    </citation>
    <scope>NUCLEOTIDE SEQUENCE [LARGE SCALE GENOMIC DNA]</scope>
    <source>
        <strain evidence="1 2">DSM 20694</strain>
    </source>
</reference>
<dbReference type="EMBL" id="JAUSUF010000023">
    <property type="protein sequence ID" value="MDQ0151281.1"/>
    <property type="molecule type" value="Genomic_DNA"/>
</dbReference>
<gene>
    <name evidence="1" type="ORF">J2S18_003264</name>
</gene>
<dbReference type="SUPFAM" id="SSF55729">
    <property type="entry name" value="Acyl-CoA N-acyltransferases (Nat)"/>
    <property type="match status" value="1"/>
</dbReference>
<dbReference type="Gene3D" id="3.40.630.30">
    <property type="match status" value="1"/>
</dbReference>